<feature type="transmembrane region" description="Helical" evidence="2">
    <location>
        <begin position="351"/>
        <end position="371"/>
    </location>
</feature>
<reference evidence="3 4" key="1">
    <citation type="submission" date="2019-02" db="EMBL/GenBank/DDBJ databases">
        <title>Genome sequencing of the rare red list fungi Phellinidium pouzarii.</title>
        <authorList>
            <person name="Buettner E."/>
            <person name="Kellner H."/>
        </authorList>
    </citation>
    <scope>NUCLEOTIDE SEQUENCE [LARGE SCALE GENOMIC DNA]</scope>
    <source>
        <strain evidence="3 4">DSM 108285</strain>
    </source>
</reference>
<evidence type="ECO:0000256" key="2">
    <source>
        <dbReference type="SAM" id="Phobius"/>
    </source>
</evidence>
<keyword evidence="2" id="KW-0812">Transmembrane</keyword>
<feature type="transmembrane region" description="Helical" evidence="2">
    <location>
        <begin position="270"/>
        <end position="296"/>
    </location>
</feature>
<accession>A0A4S4LA45</accession>
<feature type="transmembrane region" description="Helical" evidence="2">
    <location>
        <begin position="242"/>
        <end position="264"/>
    </location>
</feature>
<evidence type="ECO:0000313" key="3">
    <source>
        <dbReference type="EMBL" id="THH08562.1"/>
    </source>
</evidence>
<dbReference type="Proteomes" id="UP000308199">
    <property type="component" value="Unassembled WGS sequence"/>
</dbReference>
<feature type="compositionally biased region" description="Polar residues" evidence="1">
    <location>
        <begin position="421"/>
        <end position="434"/>
    </location>
</feature>
<keyword evidence="2" id="KW-1133">Transmembrane helix</keyword>
<gene>
    <name evidence="3" type="ORF">EW145_g2624</name>
</gene>
<sequence>MAHPNESYQSPVSDEENERIIQTHGSYCTGQPASDPAAIDFLDFYWTTLDLRVELARCLSKFRIIGLCTKMISAVQSVLEHIDLLRSLFGQNAKHLFPKEPALKEVYKERYIGDYGRVTRPYESEGNRKPFLLCQFQFELEKIDEALGSLDVAFQDYDEIYTDEKVKMAIAVIRKELQHDTEDISRRISGRGETLSMTHKHINSMLPRLNSRFQFLKQSLEEYISEGISSISSVQKAKAAHFLTLSTIATFFSGVTSTLLQMVYQGTNDWARFSLLVSLAFSVSSALSSLVAVSWYRSMILPPSHSWRKQLLWFSENWPSFAFVLSIYGFYSGLIAIYWNLSNAAFNATSFGIQIVVYAITSYFTITYIIVRIRTGLVKFKEAPAIVTEITYESFTSGIMDARDSAARRVSQGHTDLGPGSPSQHRPQTAVSSRISMDTSSASTMWLSQPSVFRYSDTPAESVRPGTGTLIAP</sequence>
<evidence type="ECO:0000256" key="1">
    <source>
        <dbReference type="SAM" id="MobiDB-lite"/>
    </source>
</evidence>
<feature type="region of interest" description="Disordered" evidence="1">
    <location>
        <begin position="410"/>
        <end position="434"/>
    </location>
</feature>
<keyword evidence="4" id="KW-1185">Reference proteome</keyword>
<dbReference type="EMBL" id="SGPK01000095">
    <property type="protein sequence ID" value="THH08562.1"/>
    <property type="molecule type" value="Genomic_DNA"/>
</dbReference>
<protein>
    <submittedName>
        <fullName evidence="3">Uncharacterized protein</fullName>
    </submittedName>
</protein>
<organism evidence="3 4">
    <name type="scientific">Phellinidium pouzarii</name>
    <dbReference type="NCBI Taxonomy" id="167371"/>
    <lineage>
        <taxon>Eukaryota</taxon>
        <taxon>Fungi</taxon>
        <taxon>Dikarya</taxon>
        <taxon>Basidiomycota</taxon>
        <taxon>Agaricomycotina</taxon>
        <taxon>Agaricomycetes</taxon>
        <taxon>Hymenochaetales</taxon>
        <taxon>Hymenochaetaceae</taxon>
        <taxon>Phellinidium</taxon>
    </lineage>
</organism>
<keyword evidence="2" id="KW-0472">Membrane</keyword>
<comment type="caution">
    <text evidence="3">The sequence shown here is derived from an EMBL/GenBank/DDBJ whole genome shotgun (WGS) entry which is preliminary data.</text>
</comment>
<feature type="transmembrane region" description="Helical" evidence="2">
    <location>
        <begin position="317"/>
        <end position="339"/>
    </location>
</feature>
<dbReference type="AlphaFoldDB" id="A0A4S4LA45"/>
<proteinExistence type="predicted"/>
<name>A0A4S4LA45_9AGAM</name>
<evidence type="ECO:0000313" key="4">
    <source>
        <dbReference type="Proteomes" id="UP000308199"/>
    </source>
</evidence>